<comment type="caution">
    <text evidence="1">The sequence shown here is derived from an EMBL/GenBank/DDBJ whole genome shotgun (WGS) entry which is preliminary data.</text>
</comment>
<evidence type="ECO:0000313" key="2">
    <source>
        <dbReference type="Proteomes" id="UP000324222"/>
    </source>
</evidence>
<gene>
    <name evidence="1" type="ORF">E2C01_094141</name>
</gene>
<proteinExistence type="predicted"/>
<dbReference type="Proteomes" id="UP000324222">
    <property type="component" value="Unassembled WGS sequence"/>
</dbReference>
<name>A0A5B7JPM8_PORTR</name>
<dbReference type="EMBL" id="VSRR010115446">
    <property type="protein sequence ID" value="MPC98760.1"/>
    <property type="molecule type" value="Genomic_DNA"/>
</dbReference>
<organism evidence="1 2">
    <name type="scientific">Portunus trituberculatus</name>
    <name type="common">Swimming crab</name>
    <name type="synonym">Neptunus trituberculatus</name>
    <dbReference type="NCBI Taxonomy" id="210409"/>
    <lineage>
        <taxon>Eukaryota</taxon>
        <taxon>Metazoa</taxon>
        <taxon>Ecdysozoa</taxon>
        <taxon>Arthropoda</taxon>
        <taxon>Crustacea</taxon>
        <taxon>Multicrustacea</taxon>
        <taxon>Malacostraca</taxon>
        <taxon>Eumalacostraca</taxon>
        <taxon>Eucarida</taxon>
        <taxon>Decapoda</taxon>
        <taxon>Pleocyemata</taxon>
        <taxon>Brachyura</taxon>
        <taxon>Eubrachyura</taxon>
        <taxon>Portunoidea</taxon>
        <taxon>Portunidae</taxon>
        <taxon>Portuninae</taxon>
        <taxon>Portunus</taxon>
    </lineage>
</organism>
<reference evidence="1 2" key="1">
    <citation type="submission" date="2019-05" db="EMBL/GenBank/DDBJ databases">
        <title>Another draft genome of Portunus trituberculatus and its Hox gene families provides insights of decapod evolution.</title>
        <authorList>
            <person name="Jeong J.-H."/>
            <person name="Song I."/>
            <person name="Kim S."/>
            <person name="Choi T."/>
            <person name="Kim D."/>
            <person name="Ryu S."/>
            <person name="Kim W."/>
        </authorList>
    </citation>
    <scope>NUCLEOTIDE SEQUENCE [LARGE SCALE GENOMIC DNA]</scope>
    <source>
        <tissue evidence="1">Muscle</tissue>
    </source>
</reference>
<keyword evidence="2" id="KW-1185">Reference proteome</keyword>
<dbReference type="AlphaFoldDB" id="A0A5B7JPM8"/>
<protein>
    <submittedName>
        <fullName evidence="1">Uncharacterized protein</fullName>
    </submittedName>
</protein>
<evidence type="ECO:0000313" key="1">
    <source>
        <dbReference type="EMBL" id="MPC98760.1"/>
    </source>
</evidence>
<accession>A0A5B7JPM8</accession>
<sequence length="33" mass="3910">MGREAMAWRAQDKLVGRRRSGGFIGVRWSRYVR</sequence>